<dbReference type="GO" id="GO:0000287">
    <property type="term" value="F:magnesium ion binding"/>
    <property type="evidence" value="ECO:0007669"/>
    <property type="project" value="TreeGrafter"/>
</dbReference>
<dbReference type="GO" id="GO:0006564">
    <property type="term" value="P:L-serine biosynthetic process"/>
    <property type="evidence" value="ECO:0007669"/>
    <property type="project" value="TreeGrafter"/>
</dbReference>
<keyword evidence="2 3" id="KW-0378">Hydrolase</keyword>
<evidence type="ECO:0000313" key="4">
    <source>
        <dbReference type="Proteomes" id="UP000294555"/>
    </source>
</evidence>
<dbReference type="Gene3D" id="3.90.1470.20">
    <property type="match status" value="1"/>
</dbReference>
<evidence type="ECO:0000256" key="1">
    <source>
        <dbReference type="ARBA" id="ARBA00022723"/>
    </source>
</evidence>
<dbReference type="NCBIfam" id="TIGR01489">
    <property type="entry name" value="DKMTPPase-SF"/>
    <property type="match status" value="1"/>
</dbReference>
<keyword evidence="1" id="KW-0479">Metal-binding</keyword>
<dbReference type="InterPro" id="IPR023214">
    <property type="entry name" value="HAD_sf"/>
</dbReference>
<protein>
    <submittedName>
        <fullName evidence="3">HAD superfamily phosphoserine phosphatase-like hydrolase/2,3-diketo-5-methylthio-1-phosphopentane phosphatase</fullName>
    </submittedName>
</protein>
<dbReference type="GO" id="GO:0005737">
    <property type="term" value="C:cytoplasm"/>
    <property type="evidence" value="ECO:0007669"/>
    <property type="project" value="TreeGrafter"/>
</dbReference>
<dbReference type="NCBIfam" id="TIGR01488">
    <property type="entry name" value="HAD-SF-IB"/>
    <property type="match status" value="1"/>
</dbReference>
<sequence length="275" mass="30430">MNASSSLLPGLSSSFITVSLSELIAVYMATRSIQSIPRLPSWTVLCDFDGTISFKDVTDTLLDAFGMPGWQALEQRWENGEIGSRECMAGQIALLDTSRLELNECLSTLAIDPWFAEFAAYARRQNIPLHIVSDGLDYAINHILQTHGISGIPVMANRLRQVSERRWALEFPYHNANCLKASGVCKCGIAKTVAPDKFLMIGDGRSDFCVSQIADHVFAKGSLVAECRRMGVPFTAMKDFSQAPAELERLLQQRESAYLAPMEQLMIRGMCDQPS</sequence>
<comment type="caution">
    <text evidence="3">The sequence shown here is derived from an EMBL/GenBank/DDBJ whole genome shotgun (WGS) entry which is preliminary data.</text>
</comment>
<keyword evidence="4" id="KW-1185">Reference proteome</keyword>
<dbReference type="PANTHER" id="PTHR43344">
    <property type="entry name" value="PHOSPHOSERINE PHOSPHATASE"/>
    <property type="match status" value="1"/>
</dbReference>
<gene>
    <name evidence="3" type="ORF">EZJ58_3578</name>
</gene>
<dbReference type="InterPro" id="IPR050582">
    <property type="entry name" value="HAD-like_SerB"/>
</dbReference>
<dbReference type="Pfam" id="PF12710">
    <property type="entry name" value="HAD"/>
    <property type="match status" value="1"/>
</dbReference>
<dbReference type="GO" id="GO:0036424">
    <property type="term" value="F:L-phosphoserine phosphatase activity"/>
    <property type="evidence" value="ECO:0007669"/>
    <property type="project" value="TreeGrafter"/>
</dbReference>
<evidence type="ECO:0000256" key="2">
    <source>
        <dbReference type="ARBA" id="ARBA00022801"/>
    </source>
</evidence>
<evidence type="ECO:0000313" key="3">
    <source>
        <dbReference type="EMBL" id="TCL05397.1"/>
    </source>
</evidence>
<dbReference type="PANTHER" id="PTHR43344:SF21">
    <property type="entry name" value="POLYOL PHOSPHATE PHOSPHATASE PYP1"/>
    <property type="match status" value="1"/>
</dbReference>
<dbReference type="SUPFAM" id="SSF56784">
    <property type="entry name" value="HAD-like"/>
    <property type="match status" value="1"/>
</dbReference>
<dbReference type="InterPro" id="IPR036412">
    <property type="entry name" value="HAD-like_sf"/>
</dbReference>
<dbReference type="InterPro" id="IPR006384">
    <property type="entry name" value="HAD_hydro_PyrdxlP_Pase-like"/>
</dbReference>
<proteinExistence type="predicted"/>
<dbReference type="EMBL" id="SJOI01000001">
    <property type="protein sequence ID" value="TCL05397.1"/>
    <property type="molecule type" value="Genomic_DNA"/>
</dbReference>
<dbReference type="Gene3D" id="3.40.50.1000">
    <property type="entry name" value="HAD superfamily/HAD-like"/>
    <property type="match status" value="1"/>
</dbReference>
<accession>A0A4R1NEQ6</accession>
<dbReference type="Proteomes" id="UP000294555">
    <property type="component" value="Unassembled WGS sequence"/>
</dbReference>
<reference evidence="3 4" key="1">
    <citation type="submission" date="2019-02" db="EMBL/GenBank/DDBJ databases">
        <title>Investigation of anaerobic lignin degradation for improved lignocellulosic biofuels.</title>
        <authorList>
            <person name="Deangelis K."/>
        </authorList>
    </citation>
    <scope>NUCLEOTIDE SEQUENCE [LARGE SCALE GENOMIC DNA]</scope>
    <source>
        <strain evidence="3 4">159R</strain>
    </source>
</reference>
<dbReference type="AlphaFoldDB" id="A0A4R1NEQ6"/>
<name>A0A4R1NEQ6_9GAMM</name>
<organism evidence="3 4">
    <name type="scientific">Sodalis ligni</name>
    <dbReference type="NCBI Taxonomy" id="2697027"/>
    <lineage>
        <taxon>Bacteria</taxon>
        <taxon>Pseudomonadati</taxon>
        <taxon>Pseudomonadota</taxon>
        <taxon>Gammaproteobacteria</taxon>
        <taxon>Enterobacterales</taxon>
        <taxon>Bruguierivoracaceae</taxon>
        <taxon>Sodalis</taxon>
    </lineage>
</organism>